<keyword evidence="4" id="KW-0433">Leucine-rich repeat</keyword>
<comment type="similarity">
    <text evidence="2">Belongs to the RLP family.</text>
</comment>
<evidence type="ECO:0000256" key="3">
    <source>
        <dbReference type="ARBA" id="ARBA00022475"/>
    </source>
</evidence>
<feature type="signal peptide" evidence="12">
    <location>
        <begin position="1"/>
        <end position="32"/>
    </location>
</feature>
<reference evidence="15" key="2">
    <citation type="submission" date="2013-12" db="EMBL/GenBank/DDBJ databases">
        <authorList>
            <person name="Yu Y."/>
            <person name="Lee S."/>
            <person name="de Baynast K."/>
            <person name="Wissotski M."/>
            <person name="Liu L."/>
            <person name="Talag J."/>
            <person name="Goicoechea J."/>
            <person name="Angelova A."/>
            <person name="Jetty R."/>
            <person name="Kudrna D."/>
            <person name="Golser W."/>
            <person name="Rivera L."/>
            <person name="Zhang J."/>
            <person name="Wing R."/>
        </authorList>
    </citation>
    <scope>NUCLEOTIDE SEQUENCE</scope>
</reference>
<dbReference type="InterPro" id="IPR032675">
    <property type="entry name" value="LRR_dom_sf"/>
</dbReference>
<feature type="transmembrane region" description="Helical" evidence="11">
    <location>
        <begin position="749"/>
        <end position="773"/>
    </location>
</feature>
<evidence type="ECO:0000259" key="13">
    <source>
        <dbReference type="Pfam" id="PF08263"/>
    </source>
</evidence>
<evidence type="ECO:0000256" key="11">
    <source>
        <dbReference type="SAM" id="Phobius"/>
    </source>
</evidence>
<evidence type="ECO:0000313" key="14">
    <source>
        <dbReference type="EnsemblPlants" id="LPERR01G03610.1"/>
    </source>
</evidence>
<dbReference type="FunFam" id="3.80.10.10:FF:000213">
    <property type="entry name" value="Tyrosine-sulfated glycopeptide receptor 1"/>
    <property type="match status" value="1"/>
</dbReference>
<evidence type="ECO:0000256" key="4">
    <source>
        <dbReference type="ARBA" id="ARBA00022614"/>
    </source>
</evidence>
<dbReference type="eggNOG" id="KOG0619">
    <property type="taxonomic scope" value="Eukaryota"/>
</dbReference>
<dbReference type="InterPro" id="IPR046956">
    <property type="entry name" value="RLP23-like"/>
</dbReference>
<evidence type="ECO:0000256" key="8">
    <source>
        <dbReference type="ARBA" id="ARBA00022989"/>
    </source>
</evidence>
<name>A0A0D9UX27_9ORYZ</name>
<reference evidence="14 15" key="1">
    <citation type="submission" date="2012-08" db="EMBL/GenBank/DDBJ databases">
        <title>Oryza genome evolution.</title>
        <authorList>
            <person name="Wing R.A."/>
        </authorList>
    </citation>
    <scope>NUCLEOTIDE SEQUENCE</scope>
</reference>
<dbReference type="InterPro" id="IPR003591">
    <property type="entry name" value="Leu-rich_rpt_typical-subtyp"/>
</dbReference>
<dbReference type="Proteomes" id="UP000032180">
    <property type="component" value="Chromosome 1"/>
</dbReference>
<protein>
    <recommendedName>
        <fullName evidence="13">Leucine-rich repeat-containing N-terminal plant-type domain-containing protein</fullName>
    </recommendedName>
</protein>
<dbReference type="InterPro" id="IPR001611">
    <property type="entry name" value="Leu-rich_rpt"/>
</dbReference>
<dbReference type="HOGENOM" id="CLU_000288_18_3_1"/>
<dbReference type="SUPFAM" id="SSF52058">
    <property type="entry name" value="L domain-like"/>
    <property type="match status" value="1"/>
</dbReference>
<dbReference type="Gramene" id="LPERR01G03610.1">
    <property type="protein sequence ID" value="LPERR01G03610.1"/>
    <property type="gene ID" value="LPERR01G03610"/>
</dbReference>
<feature type="domain" description="Leucine-rich repeat-containing N-terminal plant-type" evidence="13">
    <location>
        <begin position="49"/>
        <end position="89"/>
    </location>
</feature>
<dbReference type="PANTHER" id="PTHR48061">
    <property type="entry name" value="LEUCINE-RICH REPEAT RECEPTOR PROTEIN KINASE EMS1-LIKE-RELATED"/>
    <property type="match status" value="1"/>
</dbReference>
<reference evidence="14" key="3">
    <citation type="submission" date="2015-04" db="UniProtKB">
        <authorList>
            <consortium name="EnsemblPlants"/>
        </authorList>
    </citation>
    <scope>IDENTIFICATION</scope>
</reference>
<dbReference type="AlphaFoldDB" id="A0A0D9UX27"/>
<keyword evidence="10" id="KW-0325">Glycoprotein</keyword>
<dbReference type="InterPro" id="IPR013210">
    <property type="entry name" value="LRR_N_plant-typ"/>
</dbReference>
<dbReference type="STRING" id="77586.A0A0D9UX27"/>
<keyword evidence="7" id="KW-0677">Repeat</keyword>
<dbReference type="Pfam" id="PF13855">
    <property type="entry name" value="LRR_8"/>
    <property type="match status" value="1"/>
</dbReference>
<sequence length="793" mass="88814">MSSTAFATHGPPLLLHLLILHLLFGFQQLCYSLGTHSNRTAVMPVPCLPDQASALLRLKRSFTVTNEWDCALASWRSVTDCCRWEGVRCGGANGDVGRVTSLTLARCGLVSAAIDPAFFDLTSLRYLNLAWNDFNGSQIPVVGFQHLTELTHLNLSSSKFAGQIPHAIGRLTNLVSLDLSTKFYLFDQDDEFLSLASYSRNWFLVAPNIRSLVKNLRNLKELHLGRVHLSDNNGVEWCGAFSNSTTPNFRFLAYQIAASRFPFLSVVDGEKYNSSWVSLNYFRNLRLAYCNISNFPNALRNMYWVGYLDLSGNQIHGSIPQWAWETCSELSVLNISHNKFSSVGYDYLPFDIEIVDLSYNFIGGPIPIVGPDTWLFDCSNNMFSLITQNFSSQLSGMSFLLASRNNLSREISPSICDARDLQLLDLSYNNFSGSMPSCLMEDINSLNVLNMKGNQLVGELPRNIVKGCALEALDFSDNLFEGRLPRSLVACKDLEVFDIGDNKINGVFPCWMSMLPRLQVLVLRSNTFIGELGCSAFEEENNCEFENLRIFDLASNNFSGTLPYKWFKRLKSMVEKSSNENLMMQYHNNMHDIETYQYATSITYKGHDLTFSKILRTLVVIDVSDNTLHGAIPKSIGELVLLCVLNMSHNALTGSIPSQLGVLHELESLDLSSNDLSGEIPQELAQLHFLSVLNLSYNALVGRIPNTPQFLDNLSYLGNIGLCGFPLSKECGNMTIQNSHPSEKKHVDVILFLFVGLGVGIGFAVIIVVTWGIRVRKRSQDNRFPFWNKIICM</sequence>
<keyword evidence="15" id="KW-1185">Reference proteome</keyword>
<dbReference type="PANTHER" id="PTHR48061:SF13">
    <property type="entry name" value="LEUCINE-RICH REPEAT-CONTAINING N-TERMINAL PLANT-TYPE DOMAIN-CONTAINING PROTEIN"/>
    <property type="match status" value="1"/>
</dbReference>
<dbReference type="Pfam" id="PF08263">
    <property type="entry name" value="LRRNT_2"/>
    <property type="match status" value="1"/>
</dbReference>
<keyword evidence="3" id="KW-1003">Cell membrane</keyword>
<dbReference type="SMART" id="SM00369">
    <property type="entry name" value="LRR_TYP"/>
    <property type="match status" value="4"/>
</dbReference>
<evidence type="ECO:0000256" key="6">
    <source>
        <dbReference type="ARBA" id="ARBA00022729"/>
    </source>
</evidence>
<evidence type="ECO:0000256" key="10">
    <source>
        <dbReference type="ARBA" id="ARBA00023180"/>
    </source>
</evidence>
<dbReference type="SUPFAM" id="SSF52047">
    <property type="entry name" value="RNI-like"/>
    <property type="match status" value="1"/>
</dbReference>
<accession>A0A0D9UX27</accession>
<keyword evidence="9 11" id="KW-0472">Membrane</keyword>
<dbReference type="GO" id="GO:0005886">
    <property type="term" value="C:plasma membrane"/>
    <property type="evidence" value="ECO:0007669"/>
    <property type="project" value="UniProtKB-SubCell"/>
</dbReference>
<evidence type="ECO:0000313" key="15">
    <source>
        <dbReference type="Proteomes" id="UP000032180"/>
    </source>
</evidence>
<evidence type="ECO:0000256" key="12">
    <source>
        <dbReference type="SAM" id="SignalP"/>
    </source>
</evidence>
<evidence type="ECO:0000256" key="2">
    <source>
        <dbReference type="ARBA" id="ARBA00009592"/>
    </source>
</evidence>
<evidence type="ECO:0000256" key="5">
    <source>
        <dbReference type="ARBA" id="ARBA00022692"/>
    </source>
</evidence>
<dbReference type="Gene3D" id="3.80.10.10">
    <property type="entry name" value="Ribonuclease Inhibitor"/>
    <property type="match status" value="1"/>
</dbReference>
<keyword evidence="6 12" id="KW-0732">Signal</keyword>
<evidence type="ECO:0000256" key="1">
    <source>
        <dbReference type="ARBA" id="ARBA00004251"/>
    </source>
</evidence>
<feature type="chain" id="PRO_5002346828" description="Leucine-rich repeat-containing N-terminal plant-type domain-containing protein" evidence="12">
    <location>
        <begin position="33"/>
        <end position="793"/>
    </location>
</feature>
<dbReference type="EnsemblPlants" id="LPERR01G03610.1">
    <property type="protein sequence ID" value="LPERR01G03610.1"/>
    <property type="gene ID" value="LPERR01G03610"/>
</dbReference>
<evidence type="ECO:0000256" key="7">
    <source>
        <dbReference type="ARBA" id="ARBA00022737"/>
    </source>
</evidence>
<proteinExistence type="inferred from homology"/>
<dbReference type="Pfam" id="PF13516">
    <property type="entry name" value="LRR_6"/>
    <property type="match status" value="1"/>
</dbReference>
<keyword evidence="5 11" id="KW-0812">Transmembrane</keyword>
<comment type="subcellular location">
    <subcellularLocation>
        <location evidence="1">Cell membrane</location>
        <topology evidence="1">Single-pass type I membrane protein</topology>
    </subcellularLocation>
</comment>
<organism evidence="14 15">
    <name type="scientific">Leersia perrieri</name>
    <dbReference type="NCBI Taxonomy" id="77586"/>
    <lineage>
        <taxon>Eukaryota</taxon>
        <taxon>Viridiplantae</taxon>
        <taxon>Streptophyta</taxon>
        <taxon>Embryophyta</taxon>
        <taxon>Tracheophyta</taxon>
        <taxon>Spermatophyta</taxon>
        <taxon>Magnoliopsida</taxon>
        <taxon>Liliopsida</taxon>
        <taxon>Poales</taxon>
        <taxon>Poaceae</taxon>
        <taxon>BOP clade</taxon>
        <taxon>Oryzoideae</taxon>
        <taxon>Oryzeae</taxon>
        <taxon>Oryzinae</taxon>
        <taxon>Leersia</taxon>
    </lineage>
</organism>
<keyword evidence="8 11" id="KW-1133">Transmembrane helix</keyword>
<dbReference type="Pfam" id="PF00560">
    <property type="entry name" value="LRR_1"/>
    <property type="match status" value="2"/>
</dbReference>
<evidence type="ECO:0000256" key="9">
    <source>
        <dbReference type="ARBA" id="ARBA00023136"/>
    </source>
</evidence>